<feature type="region of interest" description="Disordered" evidence="1">
    <location>
        <begin position="704"/>
        <end position="739"/>
    </location>
</feature>
<name>A0AA39U4G1_9LECA</name>
<feature type="compositionally biased region" description="Polar residues" evidence="1">
    <location>
        <begin position="798"/>
        <end position="813"/>
    </location>
</feature>
<feature type="compositionally biased region" description="Pro residues" evidence="1">
    <location>
        <begin position="706"/>
        <end position="719"/>
    </location>
</feature>
<feature type="compositionally biased region" description="Low complexity" evidence="1">
    <location>
        <begin position="450"/>
        <end position="469"/>
    </location>
</feature>
<keyword evidence="4" id="KW-1185">Reference proteome</keyword>
<sequence>MTYFALAFSVLLSTVAFVRGTAPSAGACGPTSVPNVPGCWGLDGCAYVIASDLGSGAACSYDYCNCNETPVPLLPETISGTTTIGCASWTTQPSVSKCPTAAPVIPVPGGGGAPTQTPTLASGATVVVGTIAGGAKETETFEPTTYTQFASVTATITTTIVNAKSSIVTVVVGPSGVAWTPYDPPSGVPNLPPPSVLPGAPSESKPSNVPLPPGGTVITATIGSSAITETFVPTTVPAYASLVSTLTTSSLNAESSPVTFLIGPGGVQWTPLNFPSGSPGIPPPTVLPVDPNAPSLTPSSLTTPTLTAGASPASYASVTDAFANTAQSQTTVVAGGITIPYAISTFPDLTSITAVTTVTTAVTETNKDGTHFTIPAAIIIVGPGGRWWNGGTGGFGINLPSCIWPFCPPGGGGDIGGAGSGESPNDPDTPGSPEKPSNPDDPNNDDDTTTTKNPQSPSSTQVSSTPSSSCESKTIASDCSVICSTPTGLSTLSCATDCYSTVTGCSATGTTISTTESGGACALPTGWGSNLASGEDAPIYQPLGPAAPGGVASNTASVTTSTNTAPSGPHTATGTGASSPPVGGGSSKATPTCLADGAPWYSPTSWCDCGPSSTYATLSPTAGATSANCAYTSLPASTIQPVSTGKAPTNTPGQGGLPGCAAVVSVSGTSAYCNCGGTPAPTLKPTSSGLMNCDYTIQPTSSYNPAIPPPAKSAPPPSPTTGTSPAKSAPTPSPTTSTTCRLHLWQGLGQEISQPEVVLDINITYTSGTTVIGHNASSLNWGQPLKCGGSLPDVLSATPQTGVSNSRRSASRTVNKRLGAPQEPRPLYENGPIDFVYGTQTWDTSAAQCTVGGWDNGNAADFFGALIFGDTFVPNRQLECTFDCPGPGKSLKREFAVPFGRPLEVEEDSRRNIFARDPSATTDDGPTAIDEHLFDVRALTDHGAEWQKYAPKGAAYYAAWQAKTGPDAVYQCDSNFEQEFDVAANPPTICSPVNSVKPLLSSLGIGTGKDYYSIKINGPQSGPIADFTDTISPTEGVFLAGANNRGALPSDPTDPMYNPDFPNGRQPVPWQFSSVAWWMWRKSCLTANPSWVTNPALADYSGIKYFFRREITNEDTQSILNECFTGKDITQTLTWTPEDTNQDTNPFWALLGSPNGNGIIYFLTDNKVALKGKRIVSISATTINGYCTMWATFG</sequence>
<feature type="compositionally biased region" description="Low complexity" evidence="1">
    <location>
        <begin position="551"/>
        <end position="565"/>
    </location>
</feature>
<dbReference type="Proteomes" id="UP001166286">
    <property type="component" value="Unassembled WGS sequence"/>
</dbReference>
<reference evidence="3" key="1">
    <citation type="submission" date="2023-03" db="EMBL/GenBank/DDBJ databases">
        <title>Complete genome of Cladonia borealis.</title>
        <authorList>
            <person name="Park H."/>
        </authorList>
    </citation>
    <scope>NUCLEOTIDE SEQUENCE</scope>
    <source>
        <strain evidence="3">ANT050790</strain>
    </source>
</reference>
<dbReference type="AlphaFoldDB" id="A0AA39U4G1"/>
<evidence type="ECO:0000313" key="3">
    <source>
        <dbReference type="EMBL" id="KAK0507596.1"/>
    </source>
</evidence>
<feature type="chain" id="PRO_5041446588" evidence="2">
    <location>
        <begin position="21"/>
        <end position="1194"/>
    </location>
</feature>
<comment type="caution">
    <text evidence="3">The sequence shown here is derived from an EMBL/GenBank/DDBJ whole genome shotgun (WGS) entry which is preliminary data.</text>
</comment>
<feature type="region of interest" description="Disordered" evidence="1">
    <location>
        <begin position="413"/>
        <end position="469"/>
    </location>
</feature>
<protein>
    <submittedName>
        <fullName evidence="3">Uncharacterized protein</fullName>
    </submittedName>
</protein>
<feature type="signal peptide" evidence="2">
    <location>
        <begin position="1"/>
        <end position="20"/>
    </location>
</feature>
<feature type="region of interest" description="Disordered" evidence="1">
    <location>
        <begin position="190"/>
        <end position="209"/>
    </location>
</feature>
<dbReference type="EMBL" id="JAFEKC020000023">
    <property type="protein sequence ID" value="KAK0507596.1"/>
    <property type="molecule type" value="Genomic_DNA"/>
</dbReference>
<organism evidence="3 4">
    <name type="scientific">Cladonia borealis</name>
    <dbReference type="NCBI Taxonomy" id="184061"/>
    <lineage>
        <taxon>Eukaryota</taxon>
        <taxon>Fungi</taxon>
        <taxon>Dikarya</taxon>
        <taxon>Ascomycota</taxon>
        <taxon>Pezizomycotina</taxon>
        <taxon>Lecanoromycetes</taxon>
        <taxon>OSLEUM clade</taxon>
        <taxon>Lecanoromycetidae</taxon>
        <taxon>Lecanorales</taxon>
        <taxon>Lecanorineae</taxon>
        <taxon>Cladoniaceae</taxon>
        <taxon>Cladonia</taxon>
    </lineage>
</organism>
<accession>A0AA39U4G1</accession>
<feature type="compositionally biased region" description="Low complexity" evidence="1">
    <location>
        <begin position="720"/>
        <end position="739"/>
    </location>
</feature>
<feature type="region of interest" description="Disordered" evidence="1">
    <location>
        <begin position="549"/>
        <end position="588"/>
    </location>
</feature>
<proteinExistence type="predicted"/>
<keyword evidence="2" id="KW-0732">Signal</keyword>
<evidence type="ECO:0000256" key="1">
    <source>
        <dbReference type="SAM" id="MobiDB-lite"/>
    </source>
</evidence>
<feature type="region of interest" description="Disordered" evidence="1">
    <location>
        <begin position="798"/>
        <end position="825"/>
    </location>
</feature>
<gene>
    <name evidence="3" type="ORF">JMJ35_010119</name>
</gene>
<evidence type="ECO:0000256" key="2">
    <source>
        <dbReference type="SAM" id="SignalP"/>
    </source>
</evidence>
<evidence type="ECO:0000313" key="4">
    <source>
        <dbReference type="Proteomes" id="UP001166286"/>
    </source>
</evidence>